<evidence type="ECO:0000313" key="8">
    <source>
        <dbReference type="EMBL" id="GAX13996.1"/>
    </source>
</evidence>
<reference evidence="8 9" key="1">
    <citation type="journal article" date="2015" name="Plant Cell">
        <title>Oil accumulation by the oleaginous diatom Fistulifera solaris as revealed by the genome and transcriptome.</title>
        <authorList>
            <person name="Tanaka T."/>
            <person name="Maeda Y."/>
            <person name="Veluchamy A."/>
            <person name="Tanaka M."/>
            <person name="Abida H."/>
            <person name="Marechal E."/>
            <person name="Bowler C."/>
            <person name="Muto M."/>
            <person name="Sunaga Y."/>
            <person name="Tanaka M."/>
            <person name="Yoshino T."/>
            <person name="Taniguchi T."/>
            <person name="Fukuda Y."/>
            <person name="Nemoto M."/>
            <person name="Matsumoto M."/>
            <person name="Wong P.S."/>
            <person name="Aburatani S."/>
            <person name="Fujibuchi W."/>
        </authorList>
    </citation>
    <scope>NUCLEOTIDE SEQUENCE [LARGE SCALE GENOMIC DNA]</scope>
    <source>
        <strain evidence="8 9">JPCC DA0580</strain>
    </source>
</reference>
<dbReference type="OrthoDB" id="3863715at2759"/>
<keyword evidence="4" id="KW-0862">Zinc</keyword>
<dbReference type="InParanoid" id="A0A1Z5JJ88"/>
<dbReference type="PROSITE" id="PS50158">
    <property type="entry name" value="ZF_CCHC"/>
    <property type="match status" value="2"/>
</dbReference>
<keyword evidence="1" id="KW-0479">Metal-binding</keyword>
<dbReference type="GO" id="GO:0008270">
    <property type="term" value="F:zinc ion binding"/>
    <property type="evidence" value="ECO:0007669"/>
    <property type="project" value="UniProtKB-KW"/>
</dbReference>
<name>A0A1Z5JJ88_FISSO</name>
<dbReference type="AlphaFoldDB" id="A0A1Z5JJ88"/>
<dbReference type="InterPro" id="IPR036875">
    <property type="entry name" value="Znf_CCHC_sf"/>
</dbReference>
<keyword evidence="3 5" id="KW-0863">Zinc-finger</keyword>
<feature type="domain" description="CCHC-type" evidence="7">
    <location>
        <begin position="94"/>
        <end position="110"/>
    </location>
</feature>
<dbReference type="PANTHER" id="PTHR46242">
    <property type="entry name" value="ZINC FINGER CCHC DOMAIN-CONTAINING PROTEIN 9 ZCCHC9"/>
    <property type="match status" value="1"/>
</dbReference>
<evidence type="ECO:0000259" key="7">
    <source>
        <dbReference type="PROSITE" id="PS50158"/>
    </source>
</evidence>
<evidence type="ECO:0000256" key="3">
    <source>
        <dbReference type="ARBA" id="ARBA00022771"/>
    </source>
</evidence>
<evidence type="ECO:0000256" key="1">
    <source>
        <dbReference type="ARBA" id="ARBA00022723"/>
    </source>
</evidence>
<keyword evidence="2" id="KW-0677">Repeat</keyword>
<organism evidence="8 9">
    <name type="scientific">Fistulifera solaris</name>
    <name type="common">Oleaginous diatom</name>
    <dbReference type="NCBI Taxonomy" id="1519565"/>
    <lineage>
        <taxon>Eukaryota</taxon>
        <taxon>Sar</taxon>
        <taxon>Stramenopiles</taxon>
        <taxon>Ochrophyta</taxon>
        <taxon>Bacillariophyta</taxon>
        <taxon>Bacillariophyceae</taxon>
        <taxon>Bacillariophycidae</taxon>
        <taxon>Naviculales</taxon>
        <taxon>Naviculaceae</taxon>
        <taxon>Fistulifera</taxon>
    </lineage>
</organism>
<evidence type="ECO:0000256" key="6">
    <source>
        <dbReference type="SAM" id="MobiDB-lite"/>
    </source>
</evidence>
<accession>A0A1Z5JJ88</accession>
<dbReference type="GO" id="GO:0003676">
    <property type="term" value="F:nucleic acid binding"/>
    <property type="evidence" value="ECO:0007669"/>
    <property type="project" value="InterPro"/>
</dbReference>
<proteinExistence type="predicted"/>
<sequence>MPHSSKHPGSKITKEERRAKYTKIARDRKQKERTRLKESQTTCFHCRKHGHSLAQCPDKPQSVQLCFKCGSTEHGLWQCPKMKDKNDSDLPFAKCFVCHKEGHLSRQCPQNTKGIYVNGGSCRLCGSTEHRATDCPDNDKKKKKKRSDSVDEVEVEELLEQPNERLDAKVVEKKAATANKKRRVVKF</sequence>
<keyword evidence="9" id="KW-1185">Reference proteome</keyword>
<dbReference type="FunFam" id="4.10.60.10:FF:000091">
    <property type="entry name" value="Zinc finger CCHC-type-containing 9"/>
    <property type="match status" value="1"/>
</dbReference>
<comment type="caution">
    <text evidence="8">The sequence shown here is derived from an EMBL/GenBank/DDBJ whole genome shotgun (WGS) entry which is preliminary data.</text>
</comment>
<dbReference type="InterPro" id="IPR042246">
    <property type="entry name" value="ZCCHC9"/>
</dbReference>
<evidence type="ECO:0000256" key="4">
    <source>
        <dbReference type="ARBA" id="ARBA00022833"/>
    </source>
</evidence>
<dbReference type="Pfam" id="PF00098">
    <property type="entry name" value="zf-CCHC"/>
    <property type="match status" value="2"/>
</dbReference>
<feature type="compositionally biased region" description="Basic and acidic residues" evidence="6">
    <location>
        <begin position="12"/>
        <end position="32"/>
    </location>
</feature>
<evidence type="ECO:0000256" key="2">
    <source>
        <dbReference type="ARBA" id="ARBA00022737"/>
    </source>
</evidence>
<feature type="domain" description="CCHC-type" evidence="7">
    <location>
        <begin position="43"/>
        <end position="58"/>
    </location>
</feature>
<dbReference type="SMART" id="SM00343">
    <property type="entry name" value="ZnF_C2HC"/>
    <property type="match status" value="4"/>
</dbReference>
<dbReference type="GO" id="GO:0005730">
    <property type="term" value="C:nucleolus"/>
    <property type="evidence" value="ECO:0007669"/>
    <property type="project" value="TreeGrafter"/>
</dbReference>
<feature type="region of interest" description="Disordered" evidence="6">
    <location>
        <begin position="134"/>
        <end position="158"/>
    </location>
</feature>
<gene>
    <name evidence="8" type="ORF">FisN_5Lu106</name>
</gene>
<evidence type="ECO:0000256" key="5">
    <source>
        <dbReference type="PROSITE-ProRule" id="PRU00047"/>
    </source>
</evidence>
<feature type="region of interest" description="Disordered" evidence="6">
    <location>
        <begin position="1"/>
        <end position="32"/>
    </location>
</feature>
<dbReference type="InterPro" id="IPR001878">
    <property type="entry name" value="Znf_CCHC"/>
</dbReference>
<dbReference type="Proteomes" id="UP000198406">
    <property type="component" value="Unassembled WGS sequence"/>
</dbReference>
<evidence type="ECO:0000313" key="9">
    <source>
        <dbReference type="Proteomes" id="UP000198406"/>
    </source>
</evidence>
<protein>
    <recommendedName>
        <fullName evidence="7">CCHC-type domain-containing protein</fullName>
    </recommendedName>
</protein>
<dbReference type="PANTHER" id="PTHR46242:SF1">
    <property type="entry name" value="ZINC FINGER CCHC DOMAIN-CONTAINING PROTEIN 9"/>
    <property type="match status" value="1"/>
</dbReference>
<dbReference type="Gene3D" id="4.10.60.10">
    <property type="entry name" value="Zinc finger, CCHC-type"/>
    <property type="match status" value="2"/>
</dbReference>
<dbReference type="SUPFAM" id="SSF57756">
    <property type="entry name" value="Retrovirus zinc finger-like domains"/>
    <property type="match status" value="2"/>
</dbReference>
<dbReference type="EMBL" id="BDSP01000074">
    <property type="protein sequence ID" value="GAX13996.1"/>
    <property type="molecule type" value="Genomic_DNA"/>
</dbReference>